<evidence type="ECO:0000313" key="3">
    <source>
        <dbReference type="Proteomes" id="UP000014854"/>
    </source>
</evidence>
<dbReference type="Proteomes" id="UP000014854">
    <property type="component" value="Unassembled WGS sequence"/>
</dbReference>
<organism evidence="2 3">
    <name type="scientific">Vibrio fluvialis PG41</name>
    <dbReference type="NCBI Taxonomy" id="1336752"/>
    <lineage>
        <taxon>Bacteria</taxon>
        <taxon>Pseudomonadati</taxon>
        <taxon>Pseudomonadota</taxon>
        <taxon>Gammaproteobacteria</taxon>
        <taxon>Vibrionales</taxon>
        <taxon>Vibrionaceae</taxon>
        <taxon>Vibrio</taxon>
    </lineage>
</organism>
<proteinExistence type="predicted"/>
<accession>S7IAV0</accession>
<dbReference type="SUPFAM" id="SSF48452">
    <property type="entry name" value="TPR-like"/>
    <property type="match status" value="1"/>
</dbReference>
<dbReference type="Gene3D" id="1.25.40.10">
    <property type="entry name" value="Tetratricopeptide repeat domain"/>
    <property type="match status" value="1"/>
</dbReference>
<comment type="caution">
    <text evidence="2">The sequence shown here is derived from an EMBL/GenBank/DDBJ whole genome shotgun (WGS) entry which is preliminary data.</text>
</comment>
<dbReference type="PATRIC" id="fig|1336752.4.peg.381"/>
<name>S7IAV0_VIBFL</name>
<protein>
    <submittedName>
        <fullName evidence="2">Putative lipoprotein</fullName>
    </submittedName>
</protein>
<sequence length="483" mass="53855">MSGPALPGSDASIDAQAEFVVKFNLRHLTISLTCVWLSACANFTAGNLFSHYSAQNSDLYQSVKAGDYQQATEEFSDYVAGDILDNLEKGRVYFLNRQYAESQSALELSDTAIRRQQDQAVISLSSTATSVGSLAVNDNLNDYQPADYELGFLHLYLGLNYLQNNSLEGALVEMRRANQVQEQARKSREAELEQAQQEMQSKGVTPNLGSVLARYPDAGQTLQAVQNGYLLYLSALLYEASNDLNSAYVDYRRALAVAPENRAVIDGTIRVAQRLGMNEDLTQLTTRYGQNESLNDQQGRVIVIDEQGIVQALESWRLSLPLFDSRGNTALYSLALPYYPKQTTPRFAPLRLNDTELHSDRLTDVDLMAQRDLRERMPAMVIRQALRVVAKDQLRKEATKGDDVGNLIFNVLNTLTEQPDTRSWLTLPEAVNASSSVVDAGQQNLQVDGQNYTFTVPQRGTTLVWLSRQGNHATVWHKQLGRL</sequence>
<feature type="repeat" description="TPR" evidence="1">
    <location>
        <begin position="228"/>
        <end position="261"/>
    </location>
</feature>
<dbReference type="InterPro" id="IPR011990">
    <property type="entry name" value="TPR-like_helical_dom_sf"/>
</dbReference>
<dbReference type="AlphaFoldDB" id="S7IAV0"/>
<evidence type="ECO:0000256" key="1">
    <source>
        <dbReference type="PROSITE-ProRule" id="PRU00339"/>
    </source>
</evidence>
<dbReference type="InterPro" id="IPR019734">
    <property type="entry name" value="TPR_rpt"/>
</dbReference>
<keyword evidence="1" id="KW-0802">TPR repeat</keyword>
<dbReference type="EMBL" id="ASXS01000001">
    <property type="protein sequence ID" value="EPP25229.1"/>
    <property type="molecule type" value="Genomic_DNA"/>
</dbReference>
<reference evidence="2 3" key="1">
    <citation type="journal article" date="2013" name="Gut Pathog.">
        <title>Evidence of a new metabolic capacity in an emerging diarrheal pathogen: lessons from the draft genomes of Vibrio fluvialis strains PG41 and I21563.</title>
        <authorList>
            <person name="Khatri I."/>
            <person name="Mahajan S."/>
            <person name="Dureja C."/>
            <person name="Subramanian S."/>
            <person name="Raychaudhuri S."/>
        </authorList>
    </citation>
    <scope>NUCLEOTIDE SEQUENCE [LARGE SCALE GENOMIC DNA]</scope>
    <source>
        <strain evidence="2 3">PG41</strain>
    </source>
</reference>
<gene>
    <name evidence="2" type="ORF">L910_0380</name>
</gene>
<keyword evidence="2" id="KW-0449">Lipoprotein</keyword>
<evidence type="ECO:0000313" key="2">
    <source>
        <dbReference type="EMBL" id="EPP25229.1"/>
    </source>
</evidence>
<dbReference type="PROSITE" id="PS50005">
    <property type="entry name" value="TPR"/>
    <property type="match status" value="1"/>
</dbReference>